<proteinExistence type="predicted"/>
<gene>
    <name evidence="1" type="ORF">Vadar_017385</name>
</gene>
<protein>
    <submittedName>
        <fullName evidence="1">Uncharacterized protein</fullName>
    </submittedName>
</protein>
<sequence length="410" mass="44496">MGLCNSKLPTHFRIQQLQPVLFLWLIIFAFVPFPFANSVFIQYHHFQPNDSTIQYQGDASAANEAIELTNALDTDSFTRIGRASYADPVHLWDSKTGNLTDFYCLFSFNITPTNNSNTYLGDGLAFFLAPYNASIPINPLGGLLGLFNSTDPNHTNSQIVAVEFDAKQDSWDPSSHHIGIDVNSIESVAYTELDDRLTNGTEATAWVIYDSTTKTLSVWLSFDGGKNFSKLFYNIDLRNVLPEWVSVGFSAGLATSSTERHTITSWLFNSSYGILGDDSNSASGPSPSNSTSGPSPSNSASGGSPSMITGHKTKSHLTIYLAVGIPVSLILVAFCFIVWKKRNDGTNANAGGGGGANGEINVRGNASVVGNGNELGVVKYFQKIINNNYYGPPPKETRVEETCIPEKLVE</sequence>
<accession>A0ACB7ZK26</accession>
<name>A0ACB7ZK26_9ERIC</name>
<reference evidence="1 2" key="1">
    <citation type="journal article" date="2021" name="Hortic Res">
        <title>High-quality reference genome and annotation aids understanding of berry development for evergreen blueberry (Vaccinium darrowii).</title>
        <authorList>
            <person name="Yu J."/>
            <person name="Hulse-Kemp A.M."/>
            <person name="Babiker E."/>
            <person name="Staton M."/>
        </authorList>
    </citation>
    <scope>NUCLEOTIDE SEQUENCE [LARGE SCALE GENOMIC DNA]</scope>
    <source>
        <strain evidence="2">cv. NJ 8807/NJ 8810</strain>
        <tissue evidence="1">Young leaf</tissue>
    </source>
</reference>
<keyword evidence="2" id="KW-1185">Reference proteome</keyword>
<dbReference type="Proteomes" id="UP000828048">
    <property type="component" value="Chromosome 9"/>
</dbReference>
<organism evidence="1 2">
    <name type="scientific">Vaccinium darrowii</name>
    <dbReference type="NCBI Taxonomy" id="229202"/>
    <lineage>
        <taxon>Eukaryota</taxon>
        <taxon>Viridiplantae</taxon>
        <taxon>Streptophyta</taxon>
        <taxon>Embryophyta</taxon>
        <taxon>Tracheophyta</taxon>
        <taxon>Spermatophyta</taxon>
        <taxon>Magnoliopsida</taxon>
        <taxon>eudicotyledons</taxon>
        <taxon>Gunneridae</taxon>
        <taxon>Pentapetalae</taxon>
        <taxon>asterids</taxon>
        <taxon>Ericales</taxon>
        <taxon>Ericaceae</taxon>
        <taxon>Vaccinioideae</taxon>
        <taxon>Vaccinieae</taxon>
        <taxon>Vaccinium</taxon>
    </lineage>
</organism>
<dbReference type="EMBL" id="CM037159">
    <property type="protein sequence ID" value="KAH7866227.1"/>
    <property type="molecule type" value="Genomic_DNA"/>
</dbReference>
<comment type="caution">
    <text evidence="1">The sequence shown here is derived from an EMBL/GenBank/DDBJ whole genome shotgun (WGS) entry which is preliminary data.</text>
</comment>
<evidence type="ECO:0000313" key="1">
    <source>
        <dbReference type="EMBL" id="KAH7866227.1"/>
    </source>
</evidence>
<evidence type="ECO:0000313" key="2">
    <source>
        <dbReference type="Proteomes" id="UP000828048"/>
    </source>
</evidence>